<dbReference type="SUPFAM" id="SSF52540">
    <property type="entry name" value="P-loop containing nucleoside triphosphate hydrolases"/>
    <property type="match status" value="1"/>
</dbReference>
<feature type="domain" description="Polyphosphate kinase-2-related" evidence="4">
    <location>
        <begin position="30"/>
        <end position="251"/>
    </location>
</feature>
<dbReference type="PIRSF" id="PIRSF028756">
    <property type="entry name" value="PPK2_prd"/>
    <property type="match status" value="1"/>
</dbReference>
<dbReference type="InterPro" id="IPR016898">
    <property type="entry name" value="Polyphosphate_phosphotransfera"/>
</dbReference>
<keyword evidence="1" id="KW-0808">Transferase</keyword>
<dbReference type="PANTHER" id="PTHR34383">
    <property type="entry name" value="POLYPHOSPHATE:AMP PHOSPHOTRANSFERASE-RELATED"/>
    <property type="match status" value="1"/>
</dbReference>
<proteinExistence type="predicted"/>
<dbReference type="InterPro" id="IPR027417">
    <property type="entry name" value="P-loop_NTPase"/>
</dbReference>
<feature type="compositionally biased region" description="Low complexity" evidence="3">
    <location>
        <begin position="260"/>
        <end position="269"/>
    </location>
</feature>
<dbReference type="Proteomes" id="UP001240171">
    <property type="component" value="Unassembled WGS sequence"/>
</dbReference>
<dbReference type="InterPro" id="IPR022300">
    <property type="entry name" value="PPK2-rel_1"/>
</dbReference>
<dbReference type="PANTHER" id="PTHR34383:SF3">
    <property type="entry name" value="POLYPHOSPHATE:AMP PHOSPHOTRANSFERASE"/>
    <property type="match status" value="1"/>
</dbReference>
<evidence type="ECO:0000259" key="4">
    <source>
        <dbReference type="Pfam" id="PF03976"/>
    </source>
</evidence>
<evidence type="ECO:0000256" key="1">
    <source>
        <dbReference type="ARBA" id="ARBA00022679"/>
    </source>
</evidence>
<evidence type="ECO:0000313" key="6">
    <source>
        <dbReference type="Proteomes" id="UP001240171"/>
    </source>
</evidence>
<dbReference type="NCBIfam" id="TIGR03709">
    <property type="entry name" value="PPK2_rel_1"/>
    <property type="match status" value="1"/>
</dbReference>
<feature type="region of interest" description="Disordered" evidence="3">
    <location>
        <begin position="253"/>
        <end position="277"/>
    </location>
</feature>
<organism evidence="5 6">
    <name type="scientific">Paenibacillus lacisoli</name>
    <dbReference type="NCBI Taxonomy" id="3064525"/>
    <lineage>
        <taxon>Bacteria</taxon>
        <taxon>Bacillati</taxon>
        <taxon>Bacillota</taxon>
        <taxon>Bacilli</taxon>
        <taxon>Bacillales</taxon>
        <taxon>Paenibacillaceae</taxon>
        <taxon>Paenibacillus</taxon>
    </lineage>
</organism>
<sequence>MSKHDWLAAPDEKIKLKHIDPRDTGSLKNSKDAEKAMQPLREKLNKLQSKLFASKEHAVLFVFQGMDCSGKDGVIKNVFTEVNPQGVQTHSFKAPTAEEASHDFLWRAHRHVPGLGYMAAFNRSYYEDVLVTRVHGSVNDEMAKRNFKHINHFESLLADNKVKVVKIFLHISKDFQLNKLIDRIEKPHKNWKFDENDLIERKSWDRYQEYYEDIFKHCSSEDAPWYIVPADHRWHRDYAVLKIVVDTLEKLDLSEPEPNPSLQSLLPQLYEERDSSK</sequence>
<dbReference type="Pfam" id="PF03976">
    <property type="entry name" value="PPK2"/>
    <property type="match status" value="1"/>
</dbReference>
<accession>A0ABT9CFT0</accession>
<reference evidence="5 6" key="1">
    <citation type="submission" date="2023-07" db="EMBL/GenBank/DDBJ databases">
        <title>Paenibacillus sp. JX-17 nov. isolated from soil.</title>
        <authorList>
            <person name="Wan Y."/>
            <person name="Liu B."/>
        </authorList>
    </citation>
    <scope>NUCLEOTIDE SEQUENCE [LARGE SCALE GENOMIC DNA]</scope>
    <source>
        <strain evidence="5 6">JX-17</strain>
    </source>
</reference>
<dbReference type="EMBL" id="JAUQTB010000012">
    <property type="protein sequence ID" value="MDO7908107.1"/>
    <property type="molecule type" value="Genomic_DNA"/>
</dbReference>
<comment type="caution">
    <text evidence="5">The sequence shown here is derived from an EMBL/GenBank/DDBJ whole genome shotgun (WGS) entry which is preliminary data.</text>
</comment>
<evidence type="ECO:0000256" key="2">
    <source>
        <dbReference type="ARBA" id="ARBA00022777"/>
    </source>
</evidence>
<name>A0ABT9CFT0_9BACL</name>
<keyword evidence="6" id="KW-1185">Reference proteome</keyword>
<evidence type="ECO:0000256" key="3">
    <source>
        <dbReference type="SAM" id="MobiDB-lite"/>
    </source>
</evidence>
<dbReference type="GO" id="GO:0016301">
    <property type="term" value="F:kinase activity"/>
    <property type="evidence" value="ECO:0007669"/>
    <property type="project" value="UniProtKB-KW"/>
</dbReference>
<keyword evidence="2 5" id="KW-0418">Kinase</keyword>
<gene>
    <name evidence="5" type="ORF">Q5741_16995</name>
</gene>
<dbReference type="RefSeq" id="WP_305025328.1">
    <property type="nucleotide sequence ID" value="NZ_JAUQTB010000012.1"/>
</dbReference>
<dbReference type="InterPro" id="IPR022488">
    <property type="entry name" value="PPK2-related"/>
</dbReference>
<dbReference type="Gene3D" id="3.40.50.300">
    <property type="entry name" value="P-loop containing nucleotide triphosphate hydrolases"/>
    <property type="match status" value="1"/>
</dbReference>
<evidence type="ECO:0000313" key="5">
    <source>
        <dbReference type="EMBL" id="MDO7908107.1"/>
    </source>
</evidence>
<protein>
    <submittedName>
        <fullName evidence="5">Polyphosphate kinase 2 family protein</fullName>
    </submittedName>
</protein>